<dbReference type="RefSeq" id="WP_133554337.1">
    <property type="nucleotide sequence ID" value="NZ_SNWM01000002.1"/>
</dbReference>
<evidence type="ECO:0000313" key="3">
    <source>
        <dbReference type="Proteomes" id="UP000295499"/>
    </source>
</evidence>
<feature type="domain" description="SnoaL-like" evidence="1">
    <location>
        <begin position="17"/>
        <end position="123"/>
    </location>
</feature>
<protein>
    <recommendedName>
        <fullName evidence="1">SnoaL-like domain-containing protein</fullName>
    </recommendedName>
</protein>
<organism evidence="2 3">
    <name type="scientific">Pedobacter duraquae</name>
    <dbReference type="NCBI Taxonomy" id="425511"/>
    <lineage>
        <taxon>Bacteria</taxon>
        <taxon>Pseudomonadati</taxon>
        <taxon>Bacteroidota</taxon>
        <taxon>Sphingobacteriia</taxon>
        <taxon>Sphingobacteriales</taxon>
        <taxon>Sphingobacteriaceae</taxon>
        <taxon>Pedobacter</taxon>
    </lineage>
</organism>
<dbReference type="AlphaFoldDB" id="A0A4R6IKV5"/>
<dbReference type="InterPro" id="IPR032710">
    <property type="entry name" value="NTF2-like_dom_sf"/>
</dbReference>
<accession>A0A4R6IKV5</accession>
<sequence length="144" mass="16107">MENTNLNAIAATQLLRNSLDKFLAKDMKGWTDLCAEDVVAEFPFAPEGSQERFEGREALYAYLKDYPNYIDVKSLPTLKVYGTDDANVAIAEWSASGVVIGNGNPYEMSYATFVTFRDGLIVNYREYWNPQAFQKAMSGGSFAE</sequence>
<dbReference type="InterPro" id="IPR037401">
    <property type="entry name" value="SnoaL-like"/>
</dbReference>
<dbReference type="Gene3D" id="3.10.450.50">
    <property type="match status" value="1"/>
</dbReference>
<keyword evidence="3" id="KW-1185">Reference proteome</keyword>
<comment type="caution">
    <text evidence="2">The sequence shown here is derived from an EMBL/GenBank/DDBJ whole genome shotgun (WGS) entry which is preliminary data.</text>
</comment>
<name>A0A4R6IKV5_9SPHI</name>
<dbReference type="Proteomes" id="UP000295499">
    <property type="component" value="Unassembled WGS sequence"/>
</dbReference>
<evidence type="ECO:0000313" key="2">
    <source>
        <dbReference type="EMBL" id="TDO22729.1"/>
    </source>
</evidence>
<dbReference type="OrthoDB" id="2083380at2"/>
<dbReference type="Pfam" id="PF12680">
    <property type="entry name" value="SnoaL_2"/>
    <property type="match status" value="1"/>
</dbReference>
<proteinExistence type="predicted"/>
<dbReference type="EMBL" id="SNWM01000002">
    <property type="protein sequence ID" value="TDO22729.1"/>
    <property type="molecule type" value="Genomic_DNA"/>
</dbReference>
<evidence type="ECO:0000259" key="1">
    <source>
        <dbReference type="Pfam" id="PF12680"/>
    </source>
</evidence>
<gene>
    <name evidence="2" type="ORF">CLV32_1712</name>
</gene>
<dbReference type="SUPFAM" id="SSF54427">
    <property type="entry name" value="NTF2-like"/>
    <property type="match status" value="1"/>
</dbReference>
<reference evidence="2 3" key="1">
    <citation type="submission" date="2019-03" db="EMBL/GenBank/DDBJ databases">
        <title>Genomic Encyclopedia of Archaeal and Bacterial Type Strains, Phase II (KMG-II): from individual species to whole genera.</title>
        <authorList>
            <person name="Goeker M."/>
        </authorList>
    </citation>
    <scope>NUCLEOTIDE SEQUENCE [LARGE SCALE GENOMIC DNA]</scope>
    <source>
        <strain evidence="2 3">DSM 19034</strain>
    </source>
</reference>